<evidence type="ECO:0000256" key="3">
    <source>
        <dbReference type="ARBA" id="ARBA00023015"/>
    </source>
</evidence>
<dbReference type="AlphaFoldDB" id="A0A233S164"/>
<dbReference type="PANTHER" id="PTHR35807:SF1">
    <property type="entry name" value="TRANSCRIPTIONAL REGULATOR REDD"/>
    <property type="match status" value="1"/>
</dbReference>
<dbReference type="SUPFAM" id="SSF46894">
    <property type="entry name" value="C-terminal effector domain of the bipartite response regulators"/>
    <property type="match status" value="1"/>
</dbReference>
<dbReference type="PROSITE" id="PS51755">
    <property type="entry name" value="OMPR_PHOB"/>
    <property type="match status" value="1"/>
</dbReference>
<dbReference type="InterPro" id="IPR051677">
    <property type="entry name" value="AfsR-DnrI-RedD_regulator"/>
</dbReference>
<dbReference type="Pfam" id="PF03704">
    <property type="entry name" value="BTAD"/>
    <property type="match status" value="1"/>
</dbReference>
<dbReference type="PANTHER" id="PTHR35807">
    <property type="entry name" value="TRANSCRIPTIONAL REGULATOR REDD-RELATED"/>
    <property type="match status" value="1"/>
</dbReference>
<keyword evidence="5" id="KW-0804">Transcription</keyword>
<protein>
    <recommendedName>
        <fullName evidence="7">OmpR/PhoB-type domain-containing protein</fullName>
    </recommendedName>
</protein>
<evidence type="ECO:0000256" key="5">
    <source>
        <dbReference type="ARBA" id="ARBA00023163"/>
    </source>
</evidence>
<reference evidence="8 9" key="1">
    <citation type="submission" date="2016-07" db="EMBL/GenBank/DDBJ databases">
        <title>Draft genome of Streptomyces diastatochromogenes.</title>
        <authorList>
            <person name="Podduturi R."/>
            <person name="Lukassen M.B."/>
            <person name="Clausen N."/>
            <person name="Nielsen J.L."/>
            <person name="Jorgensen N.O."/>
        </authorList>
    </citation>
    <scope>NUCLEOTIDE SEQUENCE [LARGE SCALE GENOMIC DNA]</scope>
    <source>
        <strain evidence="8 9">DSM 40608</strain>
    </source>
</reference>
<evidence type="ECO:0000259" key="7">
    <source>
        <dbReference type="PROSITE" id="PS51755"/>
    </source>
</evidence>
<evidence type="ECO:0000256" key="2">
    <source>
        <dbReference type="ARBA" id="ARBA00023012"/>
    </source>
</evidence>
<dbReference type="InterPro" id="IPR036388">
    <property type="entry name" value="WH-like_DNA-bd_sf"/>
</dbReference>
<dbReference type="CDD" id="cd15831">
    <property type="entry name" value="BTAD"/>
    <property type="match status" value="1"/>
</dbReference>
<proteinExistence type="inferred from homology"/>
<evidence type="ECO:0000256" key="1">
    <source>
        <dbReference type="ARBA" id="ARBA00005820"/>
    </source>
</evidence>
<dbReference type="RefSeq" id="WP_094221522.1">
    <property type="nucleotide sequence ID" value="NZ_MCGQ01000045.1"/>
</dbReference>
<dbReference type="InterPro" id="IPR011990">
    <property type="entry name" value="TPR-like_helical_dom_sf"/>
</dbReference>
<dbReference type="GO" id="GO:0000160">
    <property type="term" value="P:phosphorelay signal transduction system"/>
    <property type="evidence" value="ECO:0007669"/>
    <property type="project" value="UniProtKB-KW"/>
</dbReference>
<dbReference type="SMART" id="SM01043">
    <property type="entry name" value="BTAD"/>
    <property type="match status" value="1"/>
</dbReference>
<dbReference type="SMART" id="SM00862">
    <property type="entry name" value="Trans_reg_C"/>
    <property type="match status" value="1"/>
</dbReference>
<accession>A0A233S164</accession>
<dbReference type="GO" id="GO:0003677">
    <property type="term" value="F:DNA binding"/>
    <property type="evidence" value="ECO:0007669"/>
    <property type="project" value="UniProtKB-UniRule"/>
</dbReference>
<dbReference type="InterPro" id="IPR027417">
    <property type="entry name" value="P-loop_NTPase"/>
</dbReference>
<comment type="caution">
    <text evidence="8">The sequence shown here is derived from an EMBL/GenBank/DDBJ whole genome shotgun (WGS) entry which is preliminary data.</text>
</comment>
<keyword evidence="2" id="KW-0902">Two-component regulatory system</keyword>
<dbReference type="EMBL" id="MCGQ01000045">
    <property type="protein sequence ID" value="OXY89395.1"/>
    <property type="molecule type" value="Genomic_DNA"/>
</dbReference>
<dbReference type="Gene3D" id="3.40.50.300">
    <property type="entry name" value="P-loop containing nucleotide triphosphate hydrolases"/>
    <property type="match status" value="1"/>
</dbReference>
<dbReference type="Pfam" id="PF00486">
    <property type="entry name" value="Trans_reg_C"/>
    <property type="match status" value="1"/>
</dbReference>
<feature type="domain" description="OmpR/PhoB-type" evidence="7">
    <location>
        <begin position="1"/>
        <end position="97"/>
    </location>
</feature>
<dbReference type="InterPro" id="IPR016032">
    <property type="entry name" value="Sig_transdc_resp-reg_C-effctor"/>
</dbReference>
<name>A0A233S164_STRDA</name>
<dbReference type="SUPFAM" id="SSF52540">
    <property type="entry name" value="P-loop containing nucleoside triphosphate hydrolases"/>
    <property type="match status" value="1"/>
</dbReference>
<sequence>MRFDVLGSLRVVRGETELDLGFPQQRALLGLLLVHTGRSVRMTEIVDVLWPGQPPASARNVVRRYVGALRRLLEPELPPRAPGRRLLSRTGGYLLEADTDEVDLLCFRDLTRQGMRAAATARPEEAVRHFADALALWRGPVATGIPAATRAHLHFAAVEREFVRTAQMAADAALLCGRSEQVLPALRRAAVREPLDEALHARLVLSLAACGLQAEALTAYEDVRRDLAAQLGVPPGPELGAAHARVLRQEVRPAGRDTSPVWPRPPEPFVRPAQLPPDLAVFTGRSAELKTLSALADATATTGHVPSTVLISGMPGVGKTALAVHWAHRAADRFPDGQLHVDLGGFDPRRSALEPAEALRQLLAALGVPAQRMPQGVDALAGLYRGLLAGRRLLVLLDGAAGTEQLRPLLPASPGCLTVVTSRNALPDLIATGAHPLRLDLPSAADARAALARRIGSARVTAEPGAVEEIVARCGRLPLALAVVAARATSRRDFPLAALAAELRAWHGSLDALSSAKGTADVRTAFDCSYRTLSARSARLFRLLPQHTGPFVTAGAAAALADLPVREARALLGELAEAHLVTEAVPGRYALHDLLRAFATELTA</sequence>
<organism evidence="8 9">
    <name type="scientific">Streptomyces diastatochromogenes</name>
    <dbReference type="NCBI Taxonomy" id="42236"/>
    <lineage>
        <taxon>Bacteria</taxon>
        <taxon>Bacillati</taxon>
        <taxon>Actinomycetota</taxon>
        <taxon>Actinomycetes</taxon>
        <taxon>Kitasatosporales</taxon>
        <taxon>Streptomycetaceae</taxon>
        <taxon>Streptomyces</taxon>
    </lineage>
</organism>
<dbReference type="SUPFAM" id="SSF48452">
    <property type="entry name" value="TPR-like"/>
    <property type="match status" value="1"/>
</dbReference>
<dbReference type="Gene3D" id="1.25.40.10">
    <property type="entry name" value="Tetratricopeptide repeat domain"/>
    <property type="match status" value="1"/>
</dbReference>
<comment type="similarity">
    <text evidence="1">Belongs to the AfsR/DnrI/RedD regulatory family.</text>
</comment>
<feature type="DNA-binding region" description="OmpR/PhoB-type" evidence="6">
    <location>
        <begin position="1"/>
        <end position="97"/>
    </location>
</feature>
<dbReference type="OrthoDB" id="581105at2"/>
<evidence type="ECO:0000256" key="6">
    <source>
        <dbReference type="PROSITE-ProRule" id="PRU01091"/>
    </source>
</evidence>
<evidence type="ECO:0000256" key="4">
    <source>
        <dbReference type="ARBA" id="ARBA00023125"/>
    </source>
</evidence>
<keyword evidence="9" id="KW-1185">Reference proteome</keyword>
<dbReference type="Gene3D" id="1.10.10.10">
    <property type="entry name" value="Winged helix-like DNA-binding domain superfamily/Winged helix DNA-binding domain"/>
    <property type="match status" value="1"/>
</dbReference>
<evidence type="ECO:0000313" key="9">
    <source>
        <dbReference type="Proteomes" id="UP000215483"/>
    </source>
</evidence>
<dbReference type="PRINTS" id="PR00364">
    <property type="entry name" value="DISEASERSIST"/>
</dbReference>
<dbReference type="Proteomes" id="UP000215483">
    <property type="component" value="Unassembled WGS sequence"/>
</dbReference>
<evidence type="ECO:0000313" key="8">
    <source>
        <dbReference type="EMBL" id="OXY89395.1"/>
    </source>
</evidence>
<dbReference type="InterPro" id="IPR005158">
    <property type="entry name" value="BTAD"/>
</dbReference>
<gene>
    <name evidence="8" type="ORF">BEK98_38135</name>
</gene>
<dbReference type="InterPro" id="IPR001867">
    <property type="entry name" value="OmpR/PhoB-type_DNA-bd"/>
</dbReference>
<keyword evidence="4 6" id="KW-0238">DNA-binding</keyword>
<keyword evidence="3" id="KW-0805">Transcription regulation</keyword>
<dbReference type="GO" id="GO:0006355">
    <property type="term" value="P:regulation of DNA-templated transcription"/>
    <property type="evidence" value="ECO:0007669"/>
    <property type="project" value="InterPro"/>
</dbReference>